<reference evidence="2" key="1">
    <citation type="journal article" date="2015" name="Nature">
        <title>Complex archaea that bridge the gap between prokaryotes and eukaryotes.</title>
        <authorList>
            <person name="Spang A."/>
            <person name="Saw J.H."/>
            <person name="Jorgensen S.L."/>
            <person name="Zaremba-Niedzwiedzka K."/>
            <person name="Martijn J."/>
            <person name="Lind A.E."/>
            <person name="van Eijk R."/>
            <person name="Schleper C."/>
            <person name="Guy L."/>
            <person name="Ettema T.J."/>
        </authorList>
    </citation>
    <scope>NUCLEOTIDE SEQUENCE</scope>
</reference>
<proteinExistence type="predicted"/>
<organism evidence="2">
    <name type="scientific">marine sediment metagenome</name>
    <dbReference type="NCBI Taxonomy" id="412755"/>
    <lineage>
        <taxon>unclassified sequences</taxon>
        <taxon>metagenomes</taxon>
        <taxon>ecological metagenomes</taxon>
    </lineage>
</organism>
<dbReference type="AlphaFoldDB" id="A0A0F9HTQ9"/>
<sequence length="329" mass="37443">MRERFWQLCGLEYDQIDISIDTTVETIFGNQQGGRKGHNTKNRGKKGYRPVLCFIDQTREYLAGKLRKGVTIDGKECAAFIGTIKAQLPGCVKQVLMRADGEFLSWQSVAAAIEAGFAFIIANKGCNPPFDPDGWYQPWQRKNIQYNSCTYKPTGWGIACRFVAMRIPKEEKKASGQPIQCELYEDDRYTYRIFCTSLTGKAHKVIAKYDKRADVENLVGEAKREGLDAIPSGKFKNNYAFFQIVMLAYNIWRYMKILAHQSISRPGSQLQGVMANTIRIARLKLLFIAAKAVRDGNRDKVKYSIHDARTPAVIGFLKFLDRKRIKTKP</sequence>
<feature type="domain" description="Transposase DDE" evidence="1">
    <location>
        <begin position="15"/>
        <end position="306"/>
    </location>
</feature>
<dbReference type="InterPro" id="IPR025668">
    <property type="entry name" value="Tnp_DDE_dom"/>
</dbReference>
<gene>
    <name evidence="2" type="ORF">LCGC14_1665040</name>
</gene>
<comment type="caution">
    <text evidence="2">The sequence shown here is derived from an EMBL/GenBank/DDBJ whole genome shotgun (WGS) entry which is preliminary data.</text>
</comment>
<dbReference type="Pfam" id="PF13701">
    <property type="entry name" value="DDE_Tnp_1_4"/>
    <property type="match status" value="1"/>
</dbReference>
<evidence type="ECO:0000313" key="2">
    <source>
        <dbReference type="EMBL" id="KKM18502.1"/>
    </source>
</evidence>
<evidence type="ECO:0000259" key="1">
    <source>
        <dbReference type="Pfam" id="PF13701"/>
    </source>
</evidence>
<protein>
    <recommendedName>
        <fullName evidence="1">Transposase DDE domain-containing protein</fullName>
    </recommendedName>
</protein>
<name>A0A0F9HTQ9_9ZZZZ</name>
<accession>A0A0F9HTQ9</accession>
<dbReference type="EMBL" id="LAZR01014209">
    <property type="protein sequence ID" value="KKM18502.1"/>
    <property type="molecule type" value="Genomic_DNA"/>
</dbReference>